<dbReference type="EMBL" id="JBDFQZ010000005">
    <property type="protein sequence ID" value="KAK9726391.1"/>
    <property type="molecule type" value="Genomic_DNA"/>
</dbReference>
<evidence type="ECO:0000256" key="1">
    <source>
        <dbReference type="ARBA" id="ARBA00009744"/>
    </source>
</evidence>
<dbReference type="GO" id="GO:0005737">
    <property type="term" value="C:cytoplasm"/>
    <property type="evidence" value="ECO:0007669"/>
    <property type="project" value="TreeGrafter"/>
</dbReference>
<proteinExistence type="inferred from homology"/>
<dbReference type="PRINTS" id="PR00634">
    <property type="entry name" value="BETALLERGEN"/>
</dbReference>
<dbReference type="GO" id="GO:0038023">
    <property type="term" value="F:signaling receptor activity"/>
    <property type="evidence" value="ECO:0007669"/>
    <property type="project" value="InterPro"/>
</dbReference>
<feature type="domain" description="Bet v I/Major latex protein" evidence="2">
    <location>
        <begin position="5"/>
        <end position="148"/>
    </location>
</feature>
<dbReference type="InterPro" id="IPR050279">
    <property type="entry name" value="Plant_def-hormone_signal"/>
</dbReference>
<evidence type="ECO:0000259" key="2">
    <source>
        <dbReference type="Pfam" id="PF00407"/>
    </source>
</evidence>
<keyword evidence="4" id="KW-1185">Reference proteome</keyword>
<dbReference type="GO" id="GO:0009738">
    <property type="term" value="P:abscisic acid-activated signaling pathway"/>
    <property type="evidence" value="ECO:0007669"/>
    <property type="project" value="InterPro"/>
</dbReference>
<comment type="similarity">
    <text evidence="1">Belongs to the BetVI family.</text>
</comment>
<dbReference type="GO" id="GO:0010427">
    <property type="term" value="F:abscisic acid binding"/>
    <property type="evidence" value="ECO:0007669"/>
    <property type="project" value="InterPro"/>
</dbReference>
<evidence type="ECO:0000313" key="4">
    <source>
        <dbReference type="Proteomes" id="UP001443914"/>
    </source>
</evidence>
<reference evidence="3" key="1">
    <citation type="submission" date="2024-03" db="EMBL/GenBank/DDBJ databases">
        <title>WGS assembly of Saponaria officinalis var. Norfolk2.</title>
        <authorList>
            <person name="Jenkins J."/>
            <person name="Shu S."/>
            <person name="Grimwood J."/>
            <person name="Barry K."/>
            <person name="Goodstein D."/>
            <person name="Schmutz J."/>
            <person name="Leebens-Mack J."/>
            <person name="Osbourn A."/>
        </authorList>
    </citation>
    <scope>NUCLEOTIDE SEQUENCE [LARGE SCALE GENOMIC DNA]</scope>
    <source>
        <strain evidence="3">JIC</strain>
    </source>
</reference>
<dbReference type="PANTHER" id="PTHR31213:SF157">
    <property type="entry name" value="MAJOR ALLERGEN MAL D 1-LIKE"/>
    <property type="match status" value="1"/>
</dbReference>
<dbReference type="Gene3D" id="3.30.530.20">
    <property type="match status" value="1"/>
</dbReference>
<accession>A0AAW1KUW6</accession>
<dbReference type="InterPro" id="IPR023393">
    <property type="entry name" value="START-like_dom_sf"/>
</dbReference>
<dbReference type="CDD" id="cd07816">
    <property type="entry name" value="Bet_v1-like"/>
    <property type="match status" value="1"/>
</dbReference>
<dbReference type="GO" id="GO:0006952">
    <property type="term" value="P:defense response"/>
    <property type="evidence" value="ECO:0007669"/>
    <property type="project" value="InterPro"/>
</dbReference>
<evidence type="ECO:0000313" key="3">
    <source>
        <dbReference type="EMBL" id="KAK9726391.1"/>
    </source>
</evidence>
<dbReference type="SUPFAM" id="SSF55961">
    <property type="entry name" value="Bet v1-like"/>
    <property type="match status" value="1"/>
</dbReference>
<dbReference type="Proteomes" id="UP001443914">
    <property type="component" value="Unassembled WGS sequence"/>
</dbReference>
<name>A0AAW1KUW6_SAPOF</name>
<dbReference type="GO" id="GO:0005634">
    <property type="term" value="C:nucleus"/>
    <property type="evidence" value="ECO:0007669"/>
    <property type="project" value="TreeGrafter"/>
</dbReference>
<dbReference type="Pfam" id="PF00407">
    <property type="entry name" value="Bet_v_1"/>
    <property type="match status" value="1"/>
</dbReference>
<sequence>MADYTSSVAPARLFQAMCIDTHNFLPKVIPEFVKSINIIQGESGSVGCIRQMNFPEGRAFKYAKNRIDEIDAGKFYCKYTTIEGDVLGDNKECVVYEAKFEPTGDGCQYSLVVHQHTKGDYVVKDEDIVVWKQNVKKMFNTVEEYLNANPELYA</sequence>
<organism evidence="3 4">
    <name type="scientific">Saponaria officinalis</name>
    <name type="common">Common soapwort</name>
    <name type="synonym">Lychnis saponaria</name>
    <dbReference type="NCBI Taxonomy" id="3572"/>
    <lineage>
        <taxon>Eukaryota</taxon>
        <taxon>Viridiplantae</taxon>
        <taxon>Streptophyta</taxon>
        <taxon>Embryophyta</taxon>
        <taxon>Tracheophyta</taxon>
        <taxon>Spermatophyta</taxon>
        <taxon>Magnoliopsida</taxon>
        <taxon>eudicotyledons</taxon>
        <taxon>Gunneridae</taxon>
        <taxon>Pentapetalae</taxon>
        <taxon>Caryophyllales</taxon>
        <taxon>Caryophyllaceae</taxon>
        <taxon>Caryophylleae</taxon>
        <taxon>Saponaria</taxon>
    </lineage>
</organism>
<dbReference type="InterPro" id="IPR024949">
    <property type="entry name" value="Bet_v_I_allergen"/>
</dbReference>
<dbReference type="GO" id="GO:0004864">
    <property type="term" value="F:protein phosphatase inhibitor activity"/>
    <property type="evidence" value="ECO:0007669"/>
    <property type="project" value="InterPro"/>
</dbReference>
<protein>
    <recommendedName>
        <fullName evidence="2">Bet v I/Major latex protein domain-containing protein</fullName>
    </recommendedName>
</protein>
<dbReference type="AlphaFoldDB" id="A0AAW1KUW6"/>
<comment type="caution">
    <text evidence="3">The sequence shown here is derived from an EMBL/GenBank/DDBJ whole genome shotgun (WGS) entry which is preliminary data.</text>
</comment>
<dbReference type="PANTHER" id="PTHR31213">
    <property type="entry name" value="OS08G0374000 PROTEIN-RELATED"/>
    <property type="match status" value="1"/>
</dbReference>
<dbReference type="FunFam" id="3.30.530.20:FF:000007">
    <property type="entry name" value="Major pollen allergen Bet v 1-A"/>
    <property type="match status" value="1"/>
</dbReference>
<dbReference type="InterPro" id="IPR000916">
    <property type="entry name" value="Bet_v_I/MLP"/>
</dbReference>
<gene>
    <name evidence="3" type="ORF">RND81_05G211800</name>
</gene>